<dbReference type="RefSeq" id="WP_131824720.1">
    <property type="nucleotide sequence ID" value="NZ_JADKNN010000072.1"/>
</dbReference>
<sequence length="87" mass="9283">MVVLIILSSDIPAPFSLADCRAAAGLQDDAAQLLVWTGMRRTQKEELFDCLRILKLEPLHLGGVGGIAVGYEGDAEARNAMTNIEAA</sequence>
<proteinExistence type="predicted"/>
<dbReference type="EMBL" id="WAGD01000036">
    <property type="protein sequence ID" value="KAB0877441.1"/>
    <property type="molecule type" value="Genomic_DNA"/>
</dbReference>
<accession>A0ABQ6TZS1</accession>
<evidence type="ECO:0000313" key="2">
    <source>
        <dbReference type="Proteomes" id="UP000469927"/>
    </source>
</evidence>
<reference evidence="1 2" key="1">
    <citation type="submission" date="2019-08" db="EMBL/GenBank/DDBJ databases">
        <title>Prevalence, distribution, and phylogeny of type two toxin-antitoxin genes possessed by Cronobacter species where C. sakazakii homologs follow sequence type lineages.</title>
        <authorList>
            <person name="Finkelstein S."/>
            <person name="Negrete F."/>
            <person name="Jang H."/>
            <person name="Gopinath G.R."/>
            <person name="Tall B.D."/>
        </authorList>
    </citation>
    <scope>NUCLEOTIDE SEQUENCE [LARGE SCALE GENOMIC DNA]</scope>
    <source>
        <strain evidence="1 2">MOD1_GK1257</strain>
    </source>
</reference>
<gene>
    <name evidence="1" type="ORF">FZI19_12480</name>
</gene>
<name>A0ABQ6TZS1_9ENTR</name>
<evidence type="ECO:0000313" key="1">
    <source>
        <dbReference type="EMBL" id="KAB0877441.1"/>
    </source>
</evidence>
<dbReference type="Proteomes" id="UP000469927">
    <property type="component" value="Unassembled WGS sequence"/>
</dbReference>
<comment type="caution">
    <text evidence="1">The sequence shown here is derived from an EMBL/GenBank/DDBJ whole genome shotgun (WGS) entry which is preliminary data.</text>
</comment>
<keyword evidence="2" id="KW-1185">Reference proteome</keyword>
<organism evidence="1 2">
    <name type="scientific">Cronobacter muytjensii</name>
    <dbReference type="NCBI Taxonomy" id="413501"/>
    <lineage>
        <taxon>Bacteria</taxon>
        <taxon>Pseudomonadati</taxon>
        <taxon>Pseudomonadota</taxon>
        <taxon>Gammaproteobacteria</taxon>
        <taxon>Enterobacterales</taxon>
        <taxon>Enterobacteriaceae</taxon>
        <taxon>Cronobacter</taxon>
    </lineage>
</organism>
<protein>
    <submittedName>
        <fullName evidence="1">Uncharacterized protein</fullName>
    </submittedName>
</protein>